<feature type="chain" id="PRO_5045734133" description="Photosystem II extrinsic protein O" evidence="10">
    <location>
        <begin position="21"/>
        <end position="276"/>
    </location>
</feature>
<gene>
    <name evidence="11" type="ORF">VPK24_09760</name>
</gene>
<accession>A0ABW7C9S4</accession>
<evidence type="ECO:0000256" key="1">
    <source>
        <dbReference type="ARBA" id="ARBA00004526"/>
    </source>
</evidence>
<comment type="similarity">
    <text evidence="2">Belongs to the PsbO family.</text>
</comment>
<dbReference type="PROSITE" id="PS51257">
    <property type="entry name" value="PROKAR_LIPOPROTEIN"/>
    <property type="match status" value="1"/>
</dbReference>
<feature type="signal peptide" evidence="10">
    <location>
        <begin position="1"/>
        <end position="20"/>
    </location>
</feature>
<evidence type="ECO:0000313" key="12">
    <source>
        <dbReference type="Proteomes" id="UP001604335"/>
    </source>
</evidence>
<evidence type="ECO:0000313" key="11">
    <source>
        <dbReference type="EMBL" id="MFG3817920.1"/>
    </source>
</evidence>
<keyword evidence="6" id="KW-0604">Photosystem II</keyword>
<dbReference type="PANTHER" id="PTHR34058">
    <property type="entry name" value="OXYGEN-EVOLVING ENHANCER PROTEIN 1-2, CHLOROPLASTIC"/>
    <property type="match status" value="1"/>
</dbReference>
<dbReference type="Gene3D" id="3.30.2050.10">
    <property type="entry name" value="photosynthetic oxygen evolving center domain"/>
    <property type="match status" value="1"/>
</dbReference>
<keyword evidence="12" id="KW-1185">Reference proteome</keyword>
<reference evidence="12" key="1">
    <citation type="journal article" date="2024" name="Algal Res.">
        <title>Biochemical, toxicological and genomic investigation of a high-biomass producing Limnothrix strain isolated from Italian shallow drinking water reservoir.</title>
        <authorList>
            <person name="Simonazzi M."/>
            <person name="Shishido T.K."/>
            <person name="Delbaje E."/>
            <person name="Wahlsten M."/>
            <person name="Fewer D.P."/>
            <person name="Sivonen K."/>
            <person name="Pezzolesi L."/>
            <person name="Pistocchi R."/>
        </authorList>
    </citation>
    <scope>NUCLEOTIDE SEQUENCE [LARGE SCALE GENOMIC DNA]</scope>
    <source>
        <strain evidence="12">LRLZ20PSL1</strain>
    </source>
</reference>
<evidence type="ECO:0000256" key="4">
    <source>
        <dbReference type="ARBA" id="ARBA00023078"/>
    </source>
</evidence>
<name>A0ABW7C9S4_9CYAN</name>
<keyword evidence="4" id="KW-0793">Thylakoid</keyword>
<dbReference type="Proteomes" id="UP001604335">
    <property type="component" value="Unassembled WGS sequence"/>
</dbReference>
<dbReference type="InterPro" id="IPR002628">
    <property type="entry name" value="PsbO"/>
</dbReference>
<evidence type="ECO:0000256" key="10">
    <source>
        <dbReference type="SAM" id="SignalP"/>
    </source>
</evidence>
<comment type="function">
    <text evidence="9">One of the extrinsic, lumenal subunits of photosystem II (PSII), which stabilize and protect the oxygen-evolving complex. PSII is a light-driven water plastoquinone oxidoreductase, using light energy to abstract electrons from H(2)O, generating a proton gradient subsequently used for ATP formation. Required for dimerization of PSII and for binding of PsbQ to PSII.</text>
</comment>
<evidence type="ECO:0000256" key="6">
    <source>
        <dbReference type="ARBA" id="ARBA00023276"/>
    </source>
</evidence>
<sequence length="276" mass="29684">MRYKALIAALLALCLSVLTAACGDASMASDRPLTYEEIRNTGLANNCPDVDTVTRGSIALEAGKNYSIQALCLQPLNYYVKEEGLNKRREAEFVEGRLLTRKTSSLDQIQGSLTVNSDGSLVFTEEDGFDFQPSTVLLPGGEEVPFLFTIKQLVATSQAGQAAITSSTDLKGQFRVPSYRGSTFLDPKGRGLASGYDNAVALPADADSDELVKENVKKYDIGTGSISLQVSKVDADTNEIAGTFVSYQPSDTDMGSKKPSDMKIVGRFYARVDSDA</sequence>
<evidence type="ECO:0000256" key="3">
    <source>
        <dbReference type="ARBA" id="ARBA00022531"/>
    </source>
</evidence>
<dbReference type="RefSeq" id="WP_393012635.1">
    <property type="nucleotide sequence ID" value="NZ_JAZAQF010000059.1"/>
</dbReference>
<dbReference type="Gene3D" id="2.40.160.30">
    <property type="entry name" value="Photosystem II, cytochrome c-550 precursor"/>
    <property type="match status" value="1"/>
</dbReference>
<dbReference type="InterPro" id="IPR011250">
    <property type="entry name" value="OMP/PagP_B-barrel"/>
</dbReference>
<dbReference type="SUPFAM" id="SSF56925">
    <property type="entry name" value="OMPA-like"/>
    <property type="match status" value="1"/>
</dbReference>
<dbReference type="EMBL" id="JAZAQF010000059">
    <property type="protein sequence ID" value="MFG3817920.1"/>
    <property type="molecule type" value="Genomic_DNA"/>
</dbReference>
<dbReference type="Pfam" id="PF01716">
    <property type="entry name" value="MSP"/>
    <property type="match status" value="1"/>
</dbReference>
<keyword evidence="5" id="KW-0472">Membrane</keyword>
<comment type="caution">
    <text evidence="11">The sequence shown here is derived from an EMBL/GenBank/DDBJ whole genome shotgun (WGS) entry which is preliminary data.</text>
</comment>
<evidence type="ECO:0000256" key="2">
    <source>
        <dbReference type="ARBA" id="ARBA00009838"/>
    </source>
</evidence>
<evidence type="ECO:0000256" key="5">
    <source>
        <dbReference type="ARBA" id="ARBA00023136"/>
    </source>
</evidence>
<keyword evidence="3" id="KW-0602">Photosynthesis</keyword>
<evidence type="ECO:0000256" key="9">
    <source>
        <dbReference type="ARBA" id="ARBA00046136"/>
    </source>
</evidence>
<evidence type="ECO:0000256" key="8">
    <source>
        <dbReference type="ARBA" id="ARBA00043037"/>
    </source>
</evidence>
<comment type="subcellular location">
    <subcellularLocation>
        <location evidence="1">Cellular thylakoid membrane</location>
        <topology evidence="1">Peripheral membrane protein</topology>
        <orientation evidence="1">Lumenal side</orientation>
    </subcellularLocation>
</comment>
<organism evidence="11 12">
    <name type="scientific">Limnothrix redekei LRLZ20PSL1</name>
    <dbReference type="NCBI Taxonomy" id="3112953"/>
    <lineage>
        <taxon>Bacteria</taxon>
        <taxon>Bacillati</taxon>
        <taxon>Cyanobacteriota</taxon>
        <taxon>Cyanophyceae</taxon>
        <taxon>Pseudanabaenales</taxon>
        <taxon>Pseudanabaenaceae</taxon>
        <taxon>Limnothrix</taxon>
    </lineage>
</organism>
<proteinExistence type="inferred from homology"/>
<protein>
    <recommendedName>
        <fullName evidence="7">Photosystem II extrinsic protein O</fullName>
    </recommendedName>
    <alternativeName>
        <fullName evidence="8">Photosystem II manganese-stabilizing polypeptide</fullName>
    </alternativeName>
</protein>
<evidence type="ECO:0000256" key="7">
    <source>
        <dbReference type="ARBA" id="ARBA00039796"/>
    </source>
</evidence>
<keyword evidence="10" id="KW-0732">Signal</keyword>